<dbReference type="Gene3D" id="1.10.10.10">
    <property type="entry name" value="Winged helix-like DNA-binding domain superfamily/Winged helix DNA-binding domain"/>
    <property type="match status" value="1"/>
</dbReference>
<dbReference type="RefSeq" id="WP_111342763.1">
    <property type="nucleotide sequence ID" value="NZ_QHHQ01000001.1"/>
</dbReference>
<dbReference type="PRINTS" id="PR00035">
    <property type="entry name" value="HTHGNTR"/>
</dbReference>
<dbReference type="OrthoDB" id="9815654at2"/>
<dbReference type="Proteomes" id="UP000249590">
    <property type="component" value="Unassembled WGS sequence"/>
</dbReference>
<accession>A0A8B2P5B8</accession>
<evidence type="ECO:0000259" key="4">
    <source>
        <dbReference type="PROSITE" id="PS50949"/>
    </source>
</evidence>
<feature type="domain" description="HTH gntR-type" evidence="4">
    <location>
        <begin position="2"/>
        <end position="69"/>
    </location>
</feature>
<evidence type="ECO:0000256" key="3">
    <source>
        <dbReference type="ARBA" id="ARBA00023163"/>
    </source>
</evidence>
<evidence type="ECO:0000313" key="6">
    <source>
        <dbReference type="Proteomes" id="UP000249590"/>
    </source>
</evidence>
<keyword evidence="3" id="KW-0804">Transcription</keyword>
<proteinExistence type="predicted"/>
<dbReference type="SMART" id="SM00895">
    <property type="entry name" value="FCD"/>
    <property type="match status" value="1"/>
</dbReference>
<dbReference type="Gene3D" id="1.20.120.530">
    <property type="entry name" value="GntR ligand-binding domain-like"/>
    <property type="match status" value="1"/>
</dbReference>
<dbReference type="EMBL" id="QHHQ01000001">
    <property type="protein sequence ID" value="RAI03779.1"/>
    <property type="molecule type" value="Genomic_DNA"/>
</dbReference>
<keyword evidence="6" id="KW-1185">Reference proteome</keyword>
<dbReference type="InterPro" id="IPR011711">
    <property type="entry name" value="GntR_C"/>
</dbReference>
<organism evidence="5 6">
    <name type="scientific">Acuticoccus sediminis</name>
    <dbReference type="NCBI Taxonomy" id="2184697"/>
    <lineage>
        <taxon>Bacteria</taxon>
        <taxon>Pseudomonadati</taxon>
        <taxon>Pseudomonadota</taxon>
        <taxon>Alphaproteobacteria</taxon>
        <taxon>Hyphomicrobiales</taxon>
        <taxon>Amorphaceae</taxon>
        <taxon>Acuticoccus</taxon>
    </lineage>
</organism>
<dbReference type="SUPFAM" id="SSF48008">
    <property type="entry name" value="GntR ligand-binding domain-like"/>
    <property type="match status" value="1"/>
</dbReference>
<dbReference type="Pfam" id="PF00392">
    <property type="entry name" value="GntR"/>
    <property type="match status" value="1"/>
</dbReference>
<evidence type="ECO:0000313" key="5">
    <source>
        <dbReference type="EMBL" id="RAI03779.1"/>
    </source>
</evidence>
<dbReference type="SMART" id="SM00345">
    <property type="entry name" value="HTH_GNTR"/>
    <property type="match status" value="1"/>
</dbReference>
<dbReference type="InterPro" id="IPR036388">
    <property type="entry name" value="WH-like_DNA-bd_sf"/>
</dbReference>
<evidence type="ECO:0000256" key="2">
    <source>
        <dbReference type="ARBA" id="ARBA00023125"/>
    </source>
</evidence>
<sequence length="224" mass="24731">MTRASETVRRRVEDEIRYGALRPGDTIDERSLAERFEVSRTPAREALIQLAASGLVELRPRHGAVITRVGVTEAIAMMETLVALEGEAASLAARRMSAAETEQLAMIHTESRDSVRAMDNKAYIDANTRFHEAIYQGARNAYLADLIRNTRRRMAFYHASSLNQRARVERSWEEHGTVVKAIAAGDPDAAEAAMRDHILFGGRVYADLVAALQRPEGGPAGDKT</sequence>
<reference evidence="5 6" key="1">
    <citation type="submission" date="2018-05" db="EMBL/GenBank/DDBJ databases">
        <title>Acuticoccus sediminis sp. nov., isolated from deep-sea sediment of Indian Ocean.</title>
        <authorList>
            <person name="Liu X."/>
            <person name="Lai Q."/>
            <person name="Du Y."/>
            <person name="Sun F."/>
            <person name="Zhang X."/>
            <person name="Wang S."/>
            <person name="Shao Z."/>
        </authorList>
    </citation>
    <scope>NUCLEOTIDE SEQUENCE [LARGE SCALE GENOMIC DNA]</scope>
    <source>
        <strain evidence="5 6">PTG4-2</strain>
    </source>
</reference>
<dbReference type="SUPFAM" id="SSF46785">
    <property type="entry name" value="Winged helix' DNA-binding domain"/>
    <property type="match status" value="1"/>
</dbReference>
<gene>
    <name evidence="5" type="ORF">DLJ53_04700</name>
</gene>
<dbReference type="InterPro" id="IPR036390">
    <property type="entry name" value="WH_DNA-bd_sf"/>
</dbReference>
<name>A0A8B2P5B8_9HYPH</name>
<comment type="caution">
    <text evidence="5">The sequence shown here is derived from an EMBL/GenBank/DDBJ whole genome shotgun (WGS) entry which is preliminary data.</text>
</comment>
<dbReference type="PANTHER" id="PTHR43537">
    <property type="entry name" value="TRANSCRIPTIONAL REGULATOR, GNTR FAMILY"/>
    <property type="match status" value="1"/>
</dbReference>
<dbReference type="PANTHER" id="PTHR43537:SF49">
    <property type="entry name" value="TRANSCRIPTIONAL REGULATORY PROTEIN"/>
    <property type="match status" value="1"/>
</dbReference>
<dbReference type="Pfam" id="PF07729">
    <property type="entry name" value="FCD"/>
    <property type="match status" value="1"/>
</dbReference>
<dbReference type="CDD" id="cd07377">
    <property type="entry name" value="WHTH_GntR"/>
    <property type="match status" value="1"/>
</dbReference>
<dbReference type="InterPro" id="IPR000524">
    <property type="entry name" value="Tscrpt_reg_HTH_GntR"/>
</dbReference>
<evidence type="ECO:0000256" key="1">
    <source>
        <dbReference type="ARBA" id="ARBA00023015"/>
    </source>
</evidence>
<keyword evidence="1" id="KW-0805">Transcription regulation</keyword>
<keyword evidence="2" id="KW-0238">DNA-binding</keyword>
<dbReference type="AlphaFoldDB" id="A0A8B2P5B8"/>
<protein>
    <submittedName>
        <fullName evidence="5">GntR family transcriptional regulator</fullName>
    </submittedName>
</protein>
<dbReference type="InterPro" id="IPR008920">
    <property type="entry name" value="TF_FadR/GntR_C"/>
</dbReference>
<dbReference type="GO" id="GO:0003677">
    <property type="term" value="F:DNA binding"/>
    <property type="evidence" value="ECO:0007669"/>
    <property type="project" value="UniProtKB-KW"/>
</dbReference>
<dbReference type="GO" id="GO:0003700">
    <property type="term" value="F:DNA-binding transcription factor activity"/>
    <property type="evidence" value="ECO:0007669"/>
    <property type="project" value="InterPro"/>
</dbReference>
<dbReference type="PROSITE" id="PS50949">
    <property type="entry name" value="HTH_GNTR"/>
    <property type="match status" value="1"/>
</dbReference>